<dbReference type="Pfam" id="PF01799">
    <property type="entry name" value="Fer2_2"/>
    <property type="match status" value="1"/>
</dbReference>
<keyword evidence="6" id="KW-0500">Molybdenum</keyword>
<dbReference type="InterPro" id="IPR005107">
    <property type="entry name" value="CO_DH_flav_C"/>
</dbReference>
<evidence type="ECO:0008006" key="19">
    <source>
        <dbReference type="Google" id="ProtNLM"/>
    </source>
</evidence>
<dbReference type="EMBL" id="CAVLGL010000046">
    <property type="protein sequence ID" value="CAK1583032.1"/>
    <property type="molecule type" value="Genomic_DNA"/>
</dbReference>
<reference evidence="17 18" key="1">
    <citation type="submission" date="2023-11" db="EMBL/GenBank/DDBJ databases">
        <authorList>
            <person name="Hedman E."/>
            <person name="Englund M."/>
            <person name="Stromberg M."/>
            <person name="Nyberg Akerstrom W."/>
            <person name="Nylinder S."/>
            <person name="Jareborg N."/>
            <person name="Kallberg Y."/>
            <person name="Kronander E."/>
        </authorList>
    </citation>
    <scope>NUCLEOTIDE SEQUENCE [LARGE SCALE GENOMIC DNA]</scope>
</reference>
<dbReference type="AlphaFoldDB" id="A0AAV1KLP2"/>
<evidence type="ECO:0000256" key="3">
    <source>
        <dbReference type="ARBA" id="ARBA00004275"/>
    </source>
</evidence>
<dbReference type="Proteomes" id="UP001314205">
    <property type="component" value="Unassembled WGS sequence"/>
</dbReference>
<dbReference type="GO" id="GO:0051537">
    <property type="term" value="F:2 iron, 2 sulfur cluster binding"/>
    <property type="evidence" value="ECO:0007669"/>
    <property type="project" value="UniProtKB-KW"/>
</dbReference>
<evidence type="ECO:0000256" key="6">
    <source>
        <dbReference type="ARBA" id="ARBA00022505"/>
    </source>
</evidence>
<comment type="caution">
    <text evidence="17">The sequence shown here is derived from an EMBL/GenBank/DDBJ whole genome shotgun (WGS) entry which is preliminary data.</text>
</comment>
<keyword evidence="11" id="KW-0411">Iron-sulfur</keyword>
<feature type="domain" description="FAD-binding PCMH-type" evidence="16">
    <location>
        <begin position="214"/>
        <end position="395"/>
    </location>
</feature>
<dbReference type="SUPFAM" id="SSF47741">
    <property type="entry name" value="CO dehydrogenase ISP C-domain like"/>
    <property type="match status" value="1"/>
</dbReference>
<dbReference type="InterPro" id="IPR016208">
    <property type="entry name" value="Ald_Oxase/xanthine_DH-like"/>
</dbReference>
<evidence type="ECO:0000313" key="18">
    <source>
        <dbReference type="Proteomes" id="UP001314205"/>
    </source>
</evidence>
<evidence type="ECO:0000256" key="8">
    <source>
        <dbReference type="ARBA" id="ARBA00022723"/>
    </source>
</evidence>
<dbReference type="Pfam" id="PF00941">
    <property type="entry name" value="FAD_binding_5"/>
    <property type="match status" value="1"/>
</dbReference>
<evidence type="ECO:0000256" key="4">
    <source>
        <dbReference type="ARBA" id="ARBA00006849"/>
    </source>
</evidence>
<comment type="subcellular location">
    <subcellularLocation>
        <location evidence="3">Peroxisome</location>
    </subcellularLocation>
</comment>
<dbReference type="Gene3D" id="3.10.20.30">
    <property type="match status" value="1"/>
</dbReference>
<dbReference type="Gene3D" id="3.30.465.10">
    <property type="match status" value="1"/>
</dbReference>
<dbReference type="Gene3D" id="1.10.150.120">
    <property type="entry name" value="[2Fe-2S]-binding domain"/>
    <property type="match status" value="1"/>
</dbReference>
<dbReference type="InterPro" id="IPR036318">
    <property type="entry name" value="FAD-bd_PCMH-like_sf"/>
</dbReference>
<keyword evidence="12" id="KW-0520">NAD</keyword>
<dbReference type="FunFam" id="3.30.390.50:FF:000003">
    <property type="entry name" value="Aldehyde oxidase1"/>
    <property type="match status" value="1"/>
</dbReference>
<gene>
    <name evidence="17" type="ORF">PARMNEM_LOCUS4482</name>
</gene>
<dbReference type="InterPro" id="IPR002888">
    <property type="entry name" value="2Fe-2S-bd"/>
</dbReference>
<dbReference type="GO" id="GO:0005506">
    <property type="term" value="F:iron ion binding"/>
    <property type="evidence" value="ECO:0007669"/>
    <property type="project" value="InterPro"/>
</dbReference>
<dbReference type="GO" id="GO:0071949">
    <property type="term" value="F:FAD binding"/>
    <property type="evidence" value="ECO:0007669"/>
    <property type="project" value="InterPro"/>
</dbReference>
<evidence type="ECO:0000256" key="11">
    <source>
        <dbReference type="ARBA" id="ARBA00023014"/>
    </source>
</evidence>
<evidence type="ECO:0000256" key="10">
    <source>
        <dbReference type="ARBA" id="ARBA00023004"/>
    </source>
</evidence>
<dbReference type="SUPFAM" id="SSF56176">
    <property type="entry name" value="FAD-binding/transporter-associated domain-like"/>
    <property type="match status" value="1"/>
</dbReference>
<keyword evidence="18" id="KW-1185">Reference proteome</keyword>
<evidence type="ECO:0000256" key="5">
    <source>
        <dbReference type="ARBA" id="ARBA00011738"/>
    </source>
</evidence>
<dbReference type="InterPro" id="IPR036683">
    <property type="entry name" value="CO_DH_flav_C_dom_sf"/>
</dbReference>
<keyword evidence="7" id="KW-0001">2Fe-2S</keyword>
<protein>
    <recommendedName>
        <fullName evidence="19">Aldehyde oxidase</fullName>
    </recommendedName>
</protein>
<comment type="similarity">
    <text evidence="4">Belongs to the xanthine dehydrogenase family.</text>
</comment>
<sequence length="632" mass="70491">MEKVCFSVNGIRYSLSGSEVGSSTSLNDYLRDYLGLYGTKSMCHEGGCGACVVSVTRLNPVSKEKQVFAVNSCLVHILSCHQWEITTIEALGNRKDGYTSLQTRLAMFNGTQCGYCTPGWIMSMYSLCQGTQKTLTRQEIEKSFGSNMCRCTGYRPILDTFKSFATDSVVQIPSVIKDLEDLHQMKCINKTLVKSNPVDDNWVTENPKESIFQVALDAHRWYKALTIQGVFKVLSREGTNSYRLVAGNTGKGIYPITEEPRVYIDIASIEALKGVSRAANLILGAGMSLTELMSELKAYAGINDDFQYLEHFYKHMELVAHVPVRNIGTIGGNLAMKNVHHEFPSDIFLLLTTVQAVITIVDSNLEKTEVNMEDFLKLDLRNKLILDVKLPPLSSSNIIRTYKIMPRAQNAHAIVNAGFLLHLDSSMKVTTSCIVFGNINADFIRSKETENLLLGQDPYSDDTLQKALATLDKEIVPVDMPPEPSPYCRKMIALGLFYKGILSQCPSVNPRYKSGGNILERPLSSGTQTFDTDKSLWPLNQPVPKLEALAQNVNKLSMAEMVHNEGEWKIDRPTDGVLCYRGKDRIRRQKGKASVQPTEKFKAADIKVPLFISNVNKALTEADINNYIQEKT</sequence>
<dbReference type="GO" id="GO:0016491">
    <property type="term" value="F:oxidoreductase activity"/>
    <property type="evidence" value="ECO:0007669"/>
    <property type="project" value="UniProtKB-KW"/>
</dbReference>
<evidence type="ECO:0000256" key="13">
    <source>
        <dbReference type="ARBA" id="ARBA00023140"/>
    </source>
</evidence>
<keyword evidence="13" id="KW-0576">Peroxisome</keyword>
<dbReference type="PROSITE" id="PS51387">
    <property type="entry name" value="FAD_PCMH"/>
    <property type="match status" value="1"/>
</dbReference>
<dbReference type="SUPFAM" id="SSF55447">
    <property type="entry name" value="CO dehydrogenase flavoprotein C-terminal domain-like"/>
    <property type="match status" value="1"/>
</dbReference>
<dbReference type="Pfam" id="PF03450">
    <property type="entry name" value="CO_deh_flav_C"/>
    <property type="match status" value="1"/>
</dbReference>
<accession>A0AAV1KLP2</accession>
<dbReference type="PROSITE" id="PS51085">
    <property type="entry name" value="2FE2S_FER_2"/>
    <property type="match status" value="1"/>
</dbReference>
<keyword evidence="8" id="KW-0479">Metal-binding</keyword>
<dbReference type="Gene3D" id="3.30.390.50">
    <property type="entry name" value="CO dehydrogenase flavoprotein, C-terminal domain"/>
    <property type="match status" value="1"/>
</dbReference>
<comment type="subunit">
    <text evidence="5">Homodimer.</text>
</comment>
<evidence type="ECO:0000256" key="2">
    <source>
        <dbReference type="ARBA" id="ARBA00001974"/>
    </source>
</evidence>
<dbReference type="PANTHER" id="PTHR11908">
    <property type="entry name" value="XANTHINE DEHYDROGENASE"/>
    <property type="match status" value="1"/>
</dbReference>
<dbReference type="Pfam" id="PF00111">
    <property type="entry name" value="Fer2"/>
    <property type="match status" value="1"/>
</dbReference>
<dbReference type="SUPFAM" id="SSF54292">
    <property type="entry name" value="2Fe-2S ferredoxin-like"/>
    <property type="match status" value="1"/>
</dbReference>
<organism evidence="17 18">
    <name type="scientific">Parnassius mnemosyne</name>
    <name type="common">clouded apollo</name>
    <dbReference type="NCBI Taxonomy" id="213953"/>
    <lineage>
        <taxon>Eukaryota</taxon>
        <taxon>Metazoa</taxon>
        <taxon>Ecdysozoa</taxon>
        <taxon>Arthropoda</taxon>
        <taxon>Hexapoda</taxon>
        <taxon>Insecta</taxon>
        <taxon>Pterygota</taxon>
        <taxon>Neoptera</taxon>
        <taxon>Endopterygota</taxon>
        <taxon>Lepidoptera</taxon>
        <taxon>Glossata</taxon>
        <taxon>Ditrysia</taxon>
        <taxon>Papilionoidea</taxon>
        <taxon>Papilionidae</taxon>
        <taxon>Parnassiinae</taxon>
        <taxon>Parnassini</taxon>
        <taxon>Parnassius</taxon>
        <taxon>Driopa</taxon>
    </lineage>
</organism>
<keyword evidence="9" id="KW-0560">Oxidoreductase</keyword>
<comment type="cofactor">
    <cofactor evidence="14">
        <name>[2Fe-2S] cluster</name>
        <dbReference type="ChEBI" id="CHEBI:190135"/>
    </cofactor>
</comment>
<evidence type="ECO:0000313" key="17">
    <source>
        <dbReference type="EMBL" id="CAK1583032.1"/>
    </source>
</evidence>
<keyword evidence="10" id="KW-0408">Iron</keyword>
<evidence type="ECO:0000256" key="9">
    <source>
        <dbReference type="ARBA" id="ARBA00023002"/>
    </source>
</evidence>
<comment type="cofactor">
    <cofactor evidence="2">
        <name>FAD</name>
        <dbReference type="ChEBI" id="CHEBI:57692"/>
    </cofactor>
</comment>
<dbReference type="FunFam" id="3.10.20.30:FF:000012">
    <property type="entry name" value="Xanthine dehydrogenase/oxidase"/>
    <property type="match status" value="1"/>
</dbReference>
<feature type="domain" description="2Fe-2S ferredoxin-type" evidence="15">
    <location>
        <begin position="2"/>
        <end position="91"/>
    </location>
</feature>
<evidence type="ECO:0000256" key="12">
    <source>
        <dbReference type="ARBA" id="ARBA00023027"/>
    </source>
</evidence>
<dbReference type="InterPro" id="IPR036884">
    <property type="entry name" value="2Fe-2S-bd_dom_sf"/>
</dbReference>
<dbReference type="InterPro" id="IPR036010">
    <property type="entry name" value="2Fe-2S_ferredoxin-like_sf"/>
</dbReference>
<proteinExistence type="inferred from homology"/>
<dbReference type="SMART" id="SM01092">
    <property type="entry name" value="CO_deh_flav_C"/>
    <property type="match status" value="1"/>
</dbReference>
<dbReference type="PROSITE" id="PS00197">
    <property type="entry name" value="2FE2S_FER_1"/>
    <property type="match status" value="1"/>
</dbReference>
<comment type="cofactor">
    <cofactor evidence="1">
        <name>Mo-molybdopterin</name>
        <dbReference type="ChEBI" id="CHEBI:71302"/>
    </cofactor>
</comment>
<evidence type="ECO:0000256" key="1">
    <source>
        <dbReference type="ARBA" id="ARBA00001924"/>
    </source>
</evidence>
<name>A0AAV1KLP2_9NEOP</name>
<dbReference type="InterPro" id="IPR002346">
    <property type="entry name" value="Mopterin_DH_FAD-bd"/>
</dbReference>
<dbReference type="InterPro" id="IPR016169">
    <property type="entry name" value="FAD-bd_PCMH_sub2"/>
</dbReference>
<evidence type="ECO:0000259" key="15">
    <source>
        <dbReference type="PROSITE" id="PS51085"/>
    </source>
</evidence>
<dbReference type="PANTHER" id="PTHR11908:SF132">
    <property type="entry name" value="ALDEHYDE OXIDASE 1-RELATED"/>
    <property type="match status" value="1"/>
</dbReference>
<dbReference type="GO" id="GO:0005777">
    <property type="term" value="C:peroxisome"/>
    <property type="evidence" value="ECO:0007669"/>
    <property type="project" value="UniProtKB-SubCell"/>
</dbReference>
<dbReference type="InterPro" id="IPR001041">
    <property type="entry name" value="2Fe-2S_ferredoxin-type"/>
</dbReference>
<evidence type="ECO:0000259" key="16">
    <source>
        <dbReference type="PROSITE" id="PS51387"/>
    </source>
</evidence>
<evidence type="ECO:0000256" key="7">
    <source>
        <dbReference type="ARBA" id="ARBA00022714"/>
    </source>
</evidence>
<dbReference type="InterPro" id="IPR006058">
    <property type="entry name" value="2Fe2S_fd_BS"/>
</dbReference>
<dbReference type="InterPro" id="IPR016166">
    <property type="entry name" value="FAD-bd_PCMH"/>
</dbReference>
<dbReference type="InterPro" id="IPR012675">
    <property type="entry name" value="Beta-grasp_dom_sf"/>
</dbReference>
<evidence type="ECO:0000256" key="14">
    <source>
        <dbReference type="ARBA" id="ARBA00034078"/>
    </source>
</evidence>